<protein>
    <recommendedName>
        <fullName evidence="4">DUF4825 domain-containing protein</fullName>
    </recommendedName>
</protein>
<feature type="transmembrane region" description="Helical" evidence="1">
    <location>
        <begin position="7"/>
        <end position="28"/>
    </location>
</feature>
<sequence>MFKSRKYILLLVIATAIVTILLGSSYYFHAKEKEVINIAYEKYQKDQVRLWLLDLHANIIKTYQLDKDDYYYHNLLNEKKIFELSEKDSSDLLYVLYQTYNKSGLAKSGDTAIGVFLKKEQPISEVSFVYASIDDKTNHIIQLKKDFLDKWNIINIDSQVGGIPIKVQTLSKEEFIKNFNN</sequence>
<dbReference type="EMBL" id="BMHE01000002">
    <property type="protein sequence ID" value="GGI44599.1"/>
    <property type="molecule type" value="Genomic_DNA"/>
</dbReference>
<keyword evidence="1" id="KW-0812">Transmembrane</keyword>
<name>A0ABQ2BPN9_9BACL</name>
<proteinExistence type="predicted"/>
<gene>
    <name evidence="2" type="ORF">GCM10008018_07910</name>
</gene>
<evidence type="ECO:0008006" key="4">
    <source>
        <dbReference type="Google" id="ProtNLM"/>
    </source>
</evidence>
<evidence type="ECO:0000313" key="3">
    <source>
        <dbReference type="Proteomes" id="UP000615455"/>
    </source>
</evidence>
<evidence type="ECO:0000313" key="2">
    <source>
        <dbReference type="EMBL" id="GGI44599.1"/>
    </source>
</evidence>
<comment type="caution">
    <text evidence="2">The sequence shown here is derived from an EMBL/GenBank/DDBJ whole genome shotgun (WGS) entry which is preliminary data.</text>
</comment>
<organism evidence="2 3">
    <name type="scientific">Paenibacillus marchantiophytorum</name>
    <dbReference type="NCBI Taxonomy" id="1619310"/>
    <lineage>
        <taxon>Bacteria</taxon>
        <taxon>Bacillati</taxon>
        <taxon>Bacillota</taxon>
        <taxon>Bacilli</taxon>
        <taxon>Bacillales</taxon>
        <taxon>Paenibacillaceae</taxon>
        <taxon>Paenibacillus</taxon>
    </lineage>
</organism>
<keyword evidence="1" id="KW-1133">Transmembrane helix</keyword>
<evidence type="ECO:0000256" key="1">
    <source>
        <dbReference type="SAM" id="Phobius"/>
    </source>
</evidence>
<dbReference type="RefSeq" id="WP_189007844.1">
    <property type="nucleotide sequence ID" value="NZ_BMHE01000002.1"/>
</dbReference>
<keyword evidence="3" id="KW-1185">Reference proteome</keyword>
<reference evidence="3" key="1">
    <citation type="journal article" date="2019" name="Int. J. Syst. Evol. Microbiol.">
        <title>The Global Catalogue of Microorganisms (GCM) 10K type strain sequencing project: providing services to taxonomists for standard genome sequencing and annotation.</title>
        <authorList>
            <consortium name="The Broad Institute Genomics Platform"/>
            <consortium name="The Broad Institute Genome Sequencing Center for Infectious Disease"/>
            <person name="Wu L."/>
            <person name="Ma J."/>
        </authorList>
    </citation>
    <scope>NUCLEOTIDE SEQUENCE [LARGE SCALE GENOMIC DNA]</scope>
    <source>
        <strain evidence="3">CGMCC 1.15043</strain>
    </source>
</reference>
<keyword evidence="1" id="KW-0472">Membrane</keyword>
<dbReference type="Proteomes" id="UP000615455">
    <property type="component" value="Unassembled WGS sequence"/>
</dbReference>
<accession>A0ABQ2BPN9</accession>